<protein>
    <submittedName>
        <fullName evidence="2">Uncharacterized protein</fullName>
    </submittedName>
</protein>
<feature type="signal peptide" evidence="1">
    <location>
        <begin position="1"/>
        <end position="20"/>
    </location>
</feature>
<keyword evidence="1" id="KW-0732">Signal</keyword>
<keyword evidence="3" id="KW-1185">Reference proteome</keyword>
<evidence type="ECO:0000313" key="2">
    <source>
        <dbReference type="EMBL" id="RYC30245.1"/>
    </source>
</evidence>
<dbReference type="SUPFAM" id="SSF64288">
    <property type="entry name" value="Chorismate lyase-like"/>
    <property type="match status" value="1"/>
</dbReference>
<reference evidence="2 3" key="2">
    <citation type="submission" date="2019-02" db="EMBL/GenBank/DDBJ databases">
        <title>'Lichenibacterium ramalinii' gen. nov. sp. nov., 'Lichenibacterium minor' gen. nov. sp. nov.</title>
        <authorList>
            <person name="Pankratov T."/>
        </authorList>
    </citation>
    <scope>NUCLEOTIDE SEQUENCE [LARGE SCALE GENOMIC DNA]</scope>
    <source>
        <strain evidence="2 3">RmlP026</strain>
    </source>
</reference>
<dbReference type="EMBL" id="QYBB01000029">
    <property type="protein sequence ID" value="RYC30245.1"/>
    <property type="molecule type" value="Genomic_DNA"/>
</dbReference>
<dbReference type="Proteomes" id="UP000290759">
    <property type="component" value="Unassembled WGS sequence"/>
</dbReference>
<gene>
    <name evidence="2" type="ORF">D3273_19950</name>
</gene>
<sequence length="221" mass="23436">MVRFAGAALVLLAAAGTAAAAAVWPDDGTSRLEALALIETLNADLLGHDSATLTLERWCGAHGLASPPTVTAARVPEAETPADDAVRRQLGADAAETVRHRHVRLSCGGHVLSEADNFYLPALLTPEMNRVLDGTDTAFGRAVAALRFVRRTLSAELLWHPLPEGWDRGAALPPARPGGLDVPADVLRHRAILVLPDGRPFSALVETYTGEVLAFPMPPLR</sequence>
<evidence type="ECO:0000313" key="3">
    <source>
        <dbReference type="Proteomes" id="UP000290759"/>
    </source>
</evidence>
<comment type="caution">
    <text evidence="2">The sequence shown here is derived from an EMBL/GenBank/DDBJ whole genome shotgun (WGS) entry which is preliminary data.</text>
</comment>
<dbReference type="AlphaFoldDB" id="A0A4Q2U5X7"/>
<dbReference type="RefSeq" id="WP_129228648.1">
    <property type="nucleotide sequence ID" value="NZ_QYBB01000029.1"/>
</dbReference>
<organism evidence="2 3">
    <name type="scientific">Lichenibacterium minor</name>
    <dbReference type="NCBI Taxonomy" id="2316528"/>
    <lineage>
        <taxon>Bacteria</taxon>
        <taxon>Pseudomonadati</taxon>
        <taxon>Pseudomonadota</taxon>
        <taxon>Alphaproteobacteria</taxon>
        <taxon>Hyphomicrobiales</taxon>
        <taxon>Lichenihabitantaceae</taxon>
        <taxon>Lichenibacterium</taxon>
    </lineage>
</organism>
<dbReference type="OrthoDB" id="7862147at2"/>
<evidence type="ECO:0000256" key="1">
    <source>
        <dbReference type="SAM" id="SignalP"/>
    </source>
</evidence>
<name>A0A4Q2U5X7_9HYPH</name>
<dbReference type="Gene3D" id="3.40.1410.10">
    <property type="entry name" value="Chorismate lyase-like"/>
    <property type="match status" value="1"/>
</dbReference>
<proteinExistence type="predicted"/>
<reference evidence="2 3" key="1">
    <citation type="submission" date="2018-12" db="EMBL/GenBank/DDBJ databases">
        <authorList>
            <person name="Grouzdev D.S."/>
            <person name="Krutkina M.S."/>
        </authorList>
    </citation>
    <scope>NUCLEOTIDE SEQUENCE [LARGE SCALE GENOMIC DNA]</scope>
    <source>
        <strain evidence="2 3">RmlP026</strain>
    </source>
</reference>
<feature type="chain" id="PRO_5020363560" evidence="1">
    <location>
        <begin position="21"/>
        <end position="221"/>
    </location>
</feature>
<accession>A0A4Q2U5X7</accession>
<dbReference type="InterPro" id="IPR028978">
    <property type="entry name" value="Chorismate_lyase_/UTRA_dom_sf"/>
</dbReference>